<evidence type="ECO:0000313" key="3">
    <source>
        <dbReference type="Proteomes" id="UP001159428"/>
    </source>
</evidence>
<organism evidence="2 3">
    <name type="scientific">Pocillopora meandrina</name>
    <dbReference type="NCBI Taxonomy" id="46732"/>
    <lineage>
        <taxon>Eukaryota</taxon>
        <taxon>Metazoa</taxon>
        <taxon>Cnidaria</taxon>
        <taxon>Anthozoa</taxon>
        <taxon>Hexacorallia</taxon>
        <taxon>Scleractinia</taxon>
        <taxon>Astrocoeniina</taxon>
        <taxon>Pocilloporidae</taxon>
        <taxon>Pocillopora</taxon>
    </lineage>
</organism>
<evidence type="ECO:0000256" key="1">
    <source>
        <dbReference type="SAM" id="Phobius"/>
    </source>
</evidence>
<gene>
    <name evidence="2" type="ORF">PMEA_00015621</name>
</gene>
<comment type="caution">
    <text evidence="2">The sequence shown here is derived from an EMBL/GenBank/DDBJ whole genome shotgun (WGS) entry which is preliminary data.</text>
</comment>
<evidence type="ECO:0000313" key="2">
    <source>
        <dbReference type="EMBL" id="CAH3133965.1"/>
    </source>
</evidence>
<keyword evidence="1" id="KW-1133">Transmembrane helix</keyword>
<reference evidence="2 3" key="1">
    <citation type="submission" date="2022-05" db="EMBL/GenBank/DDBJ databases">
        <authorList>
            <consortium name="Genoscope - CEA"/>
            <person name="William W."/>
        </authorList>
    </citation>
    <scope>NUCLEOTIDE SEQUENCE [LARGE SCALE GENOMIC DNA]</scope>
</reference>
<keyword evidence="3" id="KW-1185">Reference proteome</keyword>
<feature type="transmembrane region" description="Helical" evidence="1">
    <location>
        <begin position="6"/>
        <end position="25"/>
    </location>
</feature>
<accession>A0AAU9X2B3</accession>
<name>A0AAU9X2B3_9CNID</name>
<dbReference type="AlphaFoldDB" id="A0AAU9X2B3"/>
<keyword evidence="1" id="KW-0472">Membrane</keyword>
<protein>
    <submittedName>
        <fullName evidence="2">Uncharacterized protein</fullName>
    </submittedName>
</protein>
<sequence length="62" mass="7096">MIKSYIFGVFARLSLVYVIPSATILQYSVRKVSLSDVEKYIKSVERVITHTKLDSEPGYKVE</sequence>
<dbReference type="EMBL" id="CALNXJ010000028">
    <property type="protein sequence ID" value="CAH3133965.1"/>
    <property type="molecule type" value="Genomic_DNA"/>
</dbReference>
<proteinExistence type="predicted"/>
<dbReference type="Proteomes" id="UP001159428">
    <property type="component" value="Unassembled WGS sequence"/>
</dbReference>
<keyword evidence="1" id="KW-0812">Transmembrane</keyword>